<name>A0A061DEB3_BABBI</name>
<keyword evidence="1" id="KW-0812">Transmembrane</keyword>
<dbReference type="OrthoDB" id="10418414at2759"/>
<dbReference type="Proteomes" id="UP000033188">
    <property type="component" value="Chromosome 5"/>
</dbReference>
<evidence type="ECO:0000256" key="1">
    <source>
        <dbReference type="SAM" id="Phobius"/>
    </source>
</evidence>
<protein>
    <submittedName>
        <fullName evidence="3">Uncharacterized protein</fullName>
    </submittedName>
</protein>
<feature type="signal peptide" evidence="2">
    <location>
        <begin position="1"/>
        <end position="16"/>
    </location>
</feature>
<dbReference type="KEGG" id="bbig:BBBOND_0406080"/>
<reference evidence="4" key="1">
    <citation type="journal article" date="2014" name="Nucleic Acids Res.">
        <title>The evolutionary dynamics of variant antigen genes in Babesia reveal a history of genomic innovation underlying host-parasite interaction.</title>
        <authorList>
            <person name="Jackson A.P."/>
            <person name="Otto T.D."/>
            <person name="Darby A."/>
            <person name="Ramaprasad A."/>
            <person name="Xia D."/>
            <person name="Echaide I.E."/>
            <person name="Farber M."/>
            <person name="Gahlot S."/>
            <person name="Gamble J."/>
            <person name="Gupta D."/>
            <person name="Gupta Y."/>
            <person name="Jackson L."/>
            <person name="Malandrin L."/>
            <person name="Malas T.B."/>
            <person name="Moussa E."/>
            <person name="Nair M."/>
            <person name="Reid A.J."/>
            <person name="Sanders M."/>
            <person name="Sharma J."/>
            <person name="Tracey A."/>
            <person name="Quail M.A."/>
            <person name="Weir W."/>
            <person name="Wastling J.M."/>
            <person name="Hall N."/>
            <person name="Willadsen P."/>
            <person name="Lingelbach K."/>
            <person name="Shiels B."/>
            <person name="Tait A."/>
            <person name="Berriman M."/>
            <person name="Allred D.R."/>
            <person name="Pain A."/>
        </authorList>
    </citation>
    <scope>NUCLEOTIDE SEQUENCE [LARGE SCALE GENOMIC DNA]</scope>
    <source>
        <strain evidence="4">Bond</strain>
    </source>
</reference>
<dbReference type="GeneID" id="24566665"/>
<keyword evidence="4" id="KW-1185">Reference proteome</keyword>
<feature type="transmembrane region" description="Helical" evidence="1">
    <location>
        <begin position="35"/>
        <end position="63"/>
    </location>
</feature>
<keyword evidence="1" id="KW-1133">Transmembrane helix</keyword>
<sequence length="106" mass="11934">MLLAFLLSLWIPTVHHICSELNSYNTYYIPIMSTQVTATVLCLFCAFVSLFIANIAIAWYLAYWMNYKLDFVLNYVGNACFFVGCACFVVIPFLTPPPVADISKSA</sequence>
<feature type="transmembrane region" description="Helical" evidence="1">
    <location>
        <begin position="75"/>
        <end position="95"/>
    </location>
</feature>
<evidence type="ECO:0000313" key="3">
    <source>
        <dbReference type="EMBL" id="CDR98124.1"/>
    </source>
</evidence>
<organism evidence="3 4">
    <name type="scientific">Babesia bigemina</name>
    <dbReference type="NCBI Taxonomy" id="5866"/>
    <lineage>
        <taxon>Eukaryota</taxon>
        <taxon>Sar</taxon>
        <taxon>Alveolata</taxon>
        <taxon>Apicomplexa</taxon>
        <taxon>Aconoidasida</taxon>
        <taxon>Piroplasmida</taxon>
        <taxon>Babesiidae</taxon>
        <taxon>Babesia</taxon>
    </lineage>
</organism>
<keyword evidence="1" id="KW-0472">Membrane</keyword>
<keyword evidence="2" id="KW-0732">Signal</keyword>
<accession>A0A061DEB3</accession>
<feature type="chain" id="PRO_5001600308" evidence="2">
    <location>
        <begin position="17"/>
        <end position="106"/>
    </location>
</feature>
<gene>
    <name evidence="3" type="ORF">BBBOND_0406080</name>
</gene>
<dbReference type="RefSeq" id="XP_012770310.1">
    <property type="nucleotide sequence ID" value="XM_012914856.1"/>
</dbReference>
<evidence type="ECO:0000256" key="2">
    <source>
        <dbReference type="SAM" id="SignalP"/>
    </source>
</evidence>
<dbReference type="AlphaFoldDB" id="A0A061DEB3"/>
<dbReference type="EMBL" id="LK391711">
    <property type="protein sequence ID" value="CDR98124.1"/>
    <property type="molecule type" value="Genomic_DNA"/>
</dbReference>
<proteinExistence type="predicted"/>
<dbReference type="VEuPathDB" id="PiroplasmaDB:BBBOND_0406080"/>
<evidence type="ECO:0000313" key="4">
    <source>
        <dbReference type="Proteomes" id="UP000033188"/>
    </source>
</evidence>